<protein>
    <submittedName>
        <fullName evidence="2">Uncharacterized protein</fullName>
    </submittedName>
</protein>
<keyword evidence="1" id="KW-1133">Transmembrane helix</keyword>
<dbReference type="Proteomes" id="UP000318478">
    <property type="component" value="Unassembled WGS sequence"/>
</dbReference>
<name>A0A5C5ZF12_9BACT</name>
<accession>A0A5C5ZF12</accession>
<feature type="transmembrane region" description="Helical" evidence="1">
    <location>
        <begin position="12"/>
        <end position="29"/>
    </location>
</feature>
<comment type="caution">
    <text evidence="2">The sequence shown here is derived from an EMBL/GenBank/DDBJ whole genome shotgun (WGS) entry which is preliminary data.</text>
</comment>
<keyword evidence="3" id="KW-1185">Reference proteome</keyword>
<keyword evidence="1" id="KW-0472">Membrane</keyword>
<dbReference type="RefSeq" id="WP_146584003.1">
    <property type="nucleotide sequence ID" value="NZ_SJPO01000001.1"/>
</dbReference>
<evidence type="ECO:0000313" key="3">
    <source>
        <dbReference type="Proteomes" id="UP000318478"/>
    </source>
</evidence>
<proteinExistence type="predicted"/>
<sequence length="63" mass="7066">MDGLDRWDMALLAGAVIAATWKLMALMAVRRNRIVAQVQQQIDQQRELQKQQADEAAQNESAA</sequence>
<dbReference type="AlphaFoldDB" id="A0A5C5ZF12"/>
<evidence type="ECO:0000256" key="1">
    <source>
        <dbReference type="SAM" id="Phobius"/>
    </source>
</evidence>
<dbReference type="EMBL" id="SJPO01000001">
    <property type="protein sequence ID" value="TWT85766.1"/>
    <property type="molecule type" value="Genomic_DNA"/>
</dbReference>
<dbReference type="OrthoDB" id="9979541at2"/>
<reference evidence="2 3" key="1">
    <citation type="submission" date="2019-02" db="EMBL/GenBank/DDBJ databases">
        <title>Deep-cultivation of Planctomycetes and their phenomic and genomic characterization uncovers novel biology.</title>
        <authorList>
            <person name="Wiegand S."/>
            <person name="Jogler M."/>
            <person name="Boedeker C."/>
            <person name="Pinto D."/>
            <person name="Vollmers J."/>
            <person name="Rivas-Marin E."/>
            <person name="Kohn T."/>
            <person name="Peeters S.H."/>
            <person name="Heuer A."/>
            <person name="Rast P."/>
            <person name="Oberbeckmann S."/>
            <person name="Bunk B."/>
            <person name="Jeske O."/>
            <person name="Meyerdierks A."/>
            <person name="Storesund J.E."/>
            <person name="Kallscheuer N."/>
            <person name="Luecker S."/>
            <person name="Lage O.M."/>
            <person name="Pohl T."/>
            <person name="Merkel B.J."/>
            <person name="Hornburger P."/>
            <person name="Mueller R.-W."/>
            <person name="Bruemmer F."/>
            <person name="Labrenz M."/>
            <person name="Spormann A.M."/>
            <person name="Op Den Camp H."/>
            <person name="Overmann J."/>
            <person name="Amann R."/>
            <person name="Jetten M.S.M."/>
            <person name="Mascher T."/>
            <person name="Medema M.H."/>
            <person name="Devos D.P."/>
            <person name="Kaster A.-K."/>
            <person name="Ovreas L."/>
            <person name="Rohde M."/>
            <person name="Galperin M.Y."/>
            <person name="Jogler C."/>
        </authorList>
    </citation>
    <scope>NUCLEOTIDE SEQUENCE [LARGE SCALE GENOMIC DNA]</scope>
    <source>
        <strain evidence="2 3">Pla123a</strain>
    </source>
</reference>
<keyword evidence="1" id="KW-0812">Transmembrane</keyword>
<gene>
    <name evidence="2" type="ORF">Pla123a_05730</name>
</gene>
<evidence type="ECO:0000313" key="2">
    <source>
        <dbReference type="EMBL" id="TWT85766.1"/>
    </source>
</evidence>
<organism evidence="2 3">
    <name type="scientific">Posidoniimonas polymericola</name>
    <dbReference type="NCBI Taxonomy" id="2528002"/>
    <lineage>
        <taxon>Bacteria</taxon>
        <taxon>Pseudomonadati</taxon>
        <taxon>Planctomycetota</taxon>
        <taxon>Planctomycetia</taxon>
        <taxon>Pirellulales</taxon>
        <taxon>Lacipirellulaceae</taxon>
        <taxon>Posidoniimonas</taxon>
    </lineage>
</organism>